<dbReference type="Pfam" id="PF04357">
    <property type="entry name" value="TamB"/>
    <property type="match status" value="1"/>
</dbReference>
<dbReference type="RefSeq" id="WP_240790821.1">
    <property type="nucleotide sequence ID" value="NZ_CP159193.1"/>
</dbReference>
<evidence type="ECO:0000256" key="1">
    <source>
        <dbReference type="ARBA" id="ARBA00004167"/>
    </source>
</evidence>
<comment type="subcellular location">
    <subcellularLocation>
        <location evidence="1">Membrane</location>
        <topology evidence="1">Single-pass membrane protein</topology>
    </subcellularLocation>
</comment>
<evidence type="ECO:0000313" key="7">
    <source>
        <dbReference type="EMBL" id="XCF09733.1"/>
    </source>
</evidence>
<feature type="chain" id="PRO_5043930378" evidence="5">
    <location>
        <begin position="23"/>
        <end position="1385"/>
    </location>
</feature>
<sequence length="1385" mass="143109">MIHFMRSFLVFALIFVGSVASAQEDDKGFLTRTIQDALSGAGRTVSIDGFAGALSSRARFDRMTIADDQGVWLTLEEVELDWNRSALLRGRLEVQALTAKRLSVPRLPVAQEETLPDPEAKPFTFPAIPDLPVAIDVADFSVEEINLGAPILGEAATLTVQATALLNDDTATVDILAARTDGKKGEFKITADLDRNDSLLDMAVTLSEEAKGIISRTLKLPNEPSVDLVIAGQGPLSDFATDINLSTDGEQRLAGQVIVAAQGDSAAPNRRIQADLNGDVTALILSQYREFFGPDVALTVDALVQAEGGVEVSDFALKAQSAELQGKVTLNSDNWPSLIDITGTVASADGTRVLLPVAGGDTYVRRVGLDVNYNAQDGDAIDATFDVTELATDALAIDATQLKLNGTLQGAAGTVGEFMGDLAFSADGLTLTNAAVSEAVGRSIKGRTTIAYTEGTPVQITGLDLSGADYGLTGDVTISGPADSFLTQLKARLEATDISRFSALAGREMDGAANVEIAGQITPLDGTFDLNISGLTQDLKVGIEQADALLAGDTTLSLGASRDETGTFVRDLLLENDALTASGGVELRSNNSQARFDAKLNDIATVLPQYSGPITIKAEAEQNTRGWTVDAVTDGPYGAALTAKGLATGENAVLNFTADVPELRDFVPDAPVEGPIALDGVLRQTPGGWLVDTKASAPEDVTASVQGLLTPLDLDFSASIPRVEAFAPQVTGAVEASGNLKQLEEGFQIDAKASGPYAAQVAVQGMLTPMVDISFDASVPNLQAVVPQVNGPLAATGTVRQTEKGFFVDTNATGPYGARAMVEGLATGPDMSLTFDVSVPNVQPLVPGVSGPLAAKGSVRQTPAGIAVDTNATGPYAARASVQGVVTGDAPALNYDVTIPNLGAVVPKLSGPLNVTGTAQQESAGWRVNTNATGPAGTRATIAGLVGSDGNLNLDVNGNAPLGLSAPFIAPRSLQGQARFDLTVNGPPALGSVNGSIQTSNASLSAPNLRVTLQDIAADIRLANNRAQIDLSARSADGGQIKAGGAVTLTGSLPADIQIGLNNLVLIDPSLYRTSLDGTLRLAGPLSGGANISGQIDVGETEVSVPSTGMTSIGDIPQIDFIGAPADVVATRRKAGLTGADAGTDPAASGDSGPGFGLNVRINAPRRIFVRGRGLDAELGGSLLLTGSTNRIISAGRFDLIRGRLDILGKRFELDEGAVRFQGDLVPYLRFVTSTTTNTGEVRIVIEGKATSPEVSFESTPDAPQDEVLAQLLFGRNISEISAFQALQLASAVATLAGRGGAGVISNLRTGFGLDDLDVTTTDSGATAVRAGKYISENVYTDVTAASDGTADVSINLDLTKNLTAKGTVGSDGNTGIGIFFEKDY</sequence>
<dbReference type="GO" id="GO:0097347">
    <property type="term" value="C:TAM protein secretion complex"/>
    <property type="evidence" value="ECO:0007669"/>
    <property type="project" value="TreeGrafter"/>
</dbReference>
<proteinExistence type="predicted"/>
<organism evidence="7">
    <name type="scientific">Sulfitobacter sp. TCYB15</name>
    <dbReference type="NCBI Taxonomy" id="3229275"/>
    <lineage>
        <taxon>Bacteria</taxon>
        <taxon>Pseudomonadati</taxon>
        <taxon>Pseudomonadota</taxon>
        <taxon>Alphaproteobacteria</taxon>
        <taxon>Rhodobacterales</taxon>
        <taxon>Roseobacteraceae</taxon>
        <taxon>Sulfitobacter</taxon>
    </lineage>
</organism>
<dbReference type="GO" id="GO:0009306">
    <property type="term" value="P:protein secretion"/>
    <property type="evidence" value="ECO:0007669"/>
    <property type="project" value="InterPro"/>
</dbReference>
<dbReference type="EMBL" id="CP159193">
    <property type="protein sequence ID" value="XCF09733.1"/>
    <property type="molecule type" value="Genomic_DNA"/>
</dbReference>
<evidence type="ECO:0000256" key="5">
    <source>
        <dbReference type="SAM" id="SignalP"/>
    </source>
</evidence>
<dbReference type="InterPro" id="IPR007452">
    <property type="entry name" value="TamB_C"/>
</dbReference>
<evidence type="ECO:0000256" key="4">
    <source>
        <dbReference type="ARBA" id="ARBA00023136"/>
    </source>
</evidence>
<dbReference type="GO" id="GO:0005886">
    <property type="term" value="C:plasma membrane"/>
    <property type="evidence" value="ECO:0007669"/>
    <property type="project" value="InterPro"/>
</dbReference>
<dbReference type="PANTHER" id="PTHR36985:SF1">
    <property type="entry name" value="TRANSLOCATION AND ASSEMBLY MODULE SUBUNIT TAMB"/>
    <property type="match status" value="1"/>
</dbReference>
<feature type="signal peptide" evidence="5">
    <location>
        <begin position="1"/>
        <end position="22"/>
    </location>
</feature>
<feature type="domain" description="Translocation and assembly module TamB C-terminal" evidence="6">
    <location>
        <begin position="1031"/>
        <end position="1385"/>
    </location>
</feature>
<evidence type="ECO:0000259" key="6">
    <source>
        <dbReference type="Pfam" id="PF04357"/>
    </source>
</evidence>
<reference evidence="7" key="1">
    <citation type="journal article" date="2020" name="Int. J. Syst. Evol. Microbiol.">
        <title>Notification of changes in taxonomic opinion previously published outside the IJSEM.</title>
        <authorList>
            <person name="Oren A."/>
            <person name="Garrity G."/>
        </authorList>
    </citation>
    <scope>NUCLEOTIDE SEQUENCE</scope>
    <source>
        <strain evidence="7">TCYB15</strain>
    </source>
</reference>
<evidence type="ECO:0000256" key="2">
    <source>
        <dbReference type="ARBA" id="ARBA00022692"/>
    </source>
</evidence>
<accession>A0AAU8C104</accession>
<dbReference type="PANTHER" id="PTHR36985">
    <property type="entry name" value="TRANSLOCATION AND ASSEMBLY MODULE SUBUNIT TAMB"/>
    <property type="match status" value="1"/>
</dbReference>
<keyword evidence="2" id="KW-0812">Transmembrane</keyword>
<gene>
    <name evidence="7" type="ORF">ABM428_11620</name>
</gene>
<dbReference type="KEGG" id="suly:ABM428_11620"/>
<name>A0AAU8C104_9RHOB</name>
<reference evidence="7" key="2">
    <citation type="submission" date="2024-06" db="EMBL/GenBank/DDBJ databases">
        <authorList>
            <person name="Deng Y."/>
        </authorList>
    </citation>
    <scope>NUCLEOTIDE SEQUENCE</scope>
    <source>
        <strain evidence="7">TCYB15</strain>
    </source>
</reference>
<keyword evidence="4" id="KW-0472">Membrane</keyword>
<keyword evidence="5" id="KW-0732">Signal</keyword>
<keyword evidence="3" id="KW-1133">Transmembrane helix</keyword>
<protein>
    <submittedName>
        <fullName evidence="7">Translocation/assembly module TamB domain-containing protein</fullName>
    </submittedName>
</protein>
<evidence type="ECO:0000256" key="3">
    <source>
        <dbReference type="ARBA" id="ARBA00022989"/>
    </source>
</evidence>